<dbReference type="Proteomes" id="UP001232148">
    <property type="component" value="Unassembled WGS sequence"/>
</dbReference>
<reference evidence="1" key="1">
    <citation type="submission" date="2021-06" db="EMBL/GenBank/DDBJ databases">
        <title>Comparative genomics, transcriptomics and evolutionary studies reveal genomic signatures of adaptation to plant cell wall in hemibiotrophic fungi.</title>
        <authorList>
            <consortium name="DOE Joint Genome Institute"/>
            <person name="Baroncelli R."/>
            <person name="Diaz J.F."/>
            <person name="Benocci T."/>
            <person name="Peng M."/>
            <person name="Battaglia E."/>
            <person name="Haridas S."/>
            <person name="Andreopoulos W."/>
            <person name="Labutti K."/>
            <person name="Pangilinan J."/>
            <person name="Floch G.L."/>
            <person name="Makela M.R."/>
            <person name="Henrissat B."/>
            <person name="Grigoriev I.V."/>
            <person name="Crouch J.A."/>
            <person name="De Vries R.P."/>
            <person name="Sukno S.A."/>
            <person name="Thon M.R."/>
        </authorList>
    </citation>
    <scope>NUCLEOTIDE SEQUENCE</scope>
    <source>
        <strain evidence="1">MAFF235873</strain>
    </source>
</reference>
<accession>A0AAD9H3W3</accession>
<evidence type="ECO:0000313" key="2">
    <source>
        <dbReference type="Proteomes" id="UP001232148"/>
    </source>
</evidence>
<gene>
    <name evidence="1" type="ORF">LX32DRAFT_604449</name>
</gene>
<feature type="non-terminal residue" evidence="1">
    <location>
        <position position="1"/>
    </location>
</feature>
<organism evidence="1 2">
    <name type="scientific">Colletotrichum zoysiae</name>
    <dbReference type="NCBI Taxonomy" id="1216348"/>
    <lineage>
        <taxon>Eukaryota</taxon>
        <taxon>Fungi</taxon>
        <taxon>Dikarya</taxon>
        <taxon>Ascomycota</taxon>
        <taxon>Pezizomycotina</taxon>
        <taxon>Sordariomycetes</taxon>
        <taxon>Hypocreomycetidae</taxon>
        <taxon>Glomerellales</taxon>
        <taxon>Glomerellaceae</taxon>
        <taxon>Colletotrichum</taxon>
        <taxon>Colletotrichum graminicola species complex</taxon>
    </lineage>
</organism>
<dbReference type="AlphaFoldDB" id="A0AAD9H3W3"/>
<name>A0AAD9H3W3_9PEZI</name>
<dbReference type="EMBL" id="MU843091">
    <property type="protein sequence ID" value="KAK2021608.1"/>
    <property type="molecule type" value="Genomic_DNA"/>
</dbReference>
<comment type="caution">
    <text evidence="1">The sequence shown here is derived from an EMBL/GenBank/DDBJ whole genome shotgun (WGS) entry which is preliminary data.</text>
</comment>
<evidence type="ECO:0000313" key="1">
    <source>
        <dbReference type="EMBL" id="KAK2021608.1"/>
    </source>
</evidence>
<proteinExistence type="predicted"/>
<keyword evidence="2" id="KW-1185">Reference proteome</keyword>
<sequence length="53" mass="5708">KLELKMAAARGRETLGRCPKPPGAKLRRGARATVNGGPHFDVEKYGKARTVCS</sequence>
<protein>
    <submittedName>
        <fullName evidence="1">Uncharacterized protein</fullName>
    </submittedName>
</protein>